<feature type="domain" description="Phenylalanine--tRNA ligase beta subunit B1" evidence="1">
    <location>
        <begin position="1"/>
        <end position="76"/>
    </location>
</feature>
<reference evidence="2 3" key="1">
    <citation type="submission" date="2021-04" db="EMBL/GenBank/DDBJ databases">
        <authorList>
            <person name="Bliznina A."/>
        </authorList>
    </citation>
    <scope>NUCLEOTIDE SEQUENCE [LARGE SCALE GENOMIC DNA]</scope>
</reference>
<dbReference type="PANTHER" id="PTHR10947">
    <property type="entry name" value="PHENYLALANYL-TRNA SYNTHETASE BETA CHAIN AND LEUCINE-RICH REPEAT-CONTAINING PROTEIN 47"/>
    <property type="match status" value="1"/>
</dbReference>
<evidence type="ECO:0000313" key="2">
    <source>
        <dbReference type="EMBL" id="CAG5105685.1"/>
    </source>
</evidence>
<dbReference type="PANTHER" id="PTHR10947:SF0">
    <property type="entry name" value="PHENYLALANINE--TRNA LIGASE BETA SUBUNIT"/>
    <property type="match status" value="1"/>
</dbReference>
<accession>A0ABN7SW17</accession>
<dbReference type="Gene3D" id="3.30.56.10">
    <property type="match status" value="1"/>
</dbReference>
<dbReference type="InterPro" id="IPR009061">
    <property type="entry name" value="DNA-bd_dom_put_sf"/>
</dbReference>
<gene>
    <name evidence="2" type="ORF">OKIOD_LOCUS11124</name>
</gene>
<dbReference type="Proteomes" id="UP001158576">
    <property type="component" value="Chromosome 1"/>
</dbReference>
<dbReference type="EMBL" id="OU015566">
    <property type="protein sequence ID" value="CAG5105685.1"/>
    <property type="molecule type" value="Genomic_DNA"/>
</dbReference>
<name>A0ABN7SW17_OIKDI</name>
<proteinExistence type="predicted"/>
<dbReference type="Pfam" id="PF18262">
    <property type="entry name" value="PhetRS_B1"/>
    <property type="match status" value="1"/>
</dbReference>
<dbReference type="InterPro" id="IPR040659">
    <property type="entry name" value="PhetRS_B1"/>
</dbReference>
<organism evidence="2 3">
    <name type="scientific">Oikopleura dioica</name>
    <name type="common">Tunicate</name>
    <dbReference type="NCBI Taxonomy" id="34765"/>
    <lineage>
        <taxon>Eukaryota</taxon>
        <taxon>Metazoa</taxon>
        <taxon>Chordata</taxon>
        <taxon>Tunicata</taxon>
        <taxon>Appendicularia</taxon>
        <taxon>Copelata</taxon>
        <taxon>Oikopleuridae</taxon>
        <taxon>Oikopleura</taxon>
    </lineage>
</organism>
<keyword evidence="3" id="KW-1185">Reference proteome</keyword>
<protein>
    <submittedName>
        <fullName evidence="2">Oidioi.mRNA.OKI2018_I69.chr1.g2359.t1.cds</fullName>
    </submittedName>
</protein>
<sequence length="102" mass="11718">MPTIGVEKEDFLRRTGRAKSITQEELENLFFDLGLELDDIEEENGKTIFKVDIPANRYDILCIEGLCRAINIFDGKAPDQYTLEGSPVEKERDHKFATSDFF</sequence>
<dbReference type="SUPFAM" id="SSF46955">
    <property type="entry name" value="Putative DNA-binding domain"/>
    <property type="match status" value="1"/>
</dbReference>
<evidence type="ECO:0000259" key="1">
    <source>
        <dbReference type="Pfam" id="PF18262"/>
    </source>
</evidence>
<evidence type="ECO:0000313" key="3">
    <source>
        <dbReference type="Proteomes" id="UP001158576"/>
    </source>
</evidence>
<dbReference type="InterPro" id="IPR045060">
    <property type="entry name" value="Phe-tRNA-ligase_IIc_bsu"/>
</dbReference>